<comment type="caution">
    <text evidence="8">The sequence shown here is derived from an EMBL/GenBank/DDBJ whole genome shotgun (WGS) entry which is preliminary data.</text>
</comment>
<protein>
    <recommendedName>
        <fullName evidence="10">Membrane transporter</fullName>
    </recommendedName>
</protein>
<feature type="signal peptide" evidence="7">
    <location>
        <begin position="1"/>
        <end position="20"/>
    </location>
</feature>
<feature type="transmembrane region" description="Helical" evidence="6">
    <location>
        <begin position="328"/>
        <end position="348"/>
    </location>
</feature>
<evidence type="ECO:0000256" key="4">
    <source>
        <dbReference type="ARBA" id="ARBA00022989"/>
    </source>
</evidence>
<dbReference type="PANTHER" id="PTHR23511:SF4">
    <property type="entry name" value="MAJOR FACILITATOR SUPERFAMILY (MFS) PROFILE DOMAIN-CONTAINING PROTEIN"/>
    <property type="match status" value="1"/>
</dbReference>
<keyword evidence="2" id="KW-0813">Transport</keyword>
<dbReference type="Proteomes" id="UP000490939">
    <property type="component" value="Unassembled WGS sequence"/>
</dbReference>
<evidence type="ECO:0000256" key="6">
    <source>
        <dbReference type="SAM" id="Phobius"/>
    </source>
</evidence>
<feature type="transmembrane region" description="Helical" evidence="6">
    <location>
        <begin position="360"/>
        <end position="382"/>
    </location>
</feature>
<evidence type="ECO:0000256" key="2">
    <source>
        <dbReference type="ARBA" id="ARBA00022448"/>
    </source>
</evidence>
<keyword evidence="7" id="KW-0732">Signal</keyword>
<organism evidence="8 9">
    <name type="scientific">Venturia inaequalis</name>
    <name type="common">Apple scab fungus</name>
    <dbReference type="NCBI Taxonomy" id="5025"/>
    <lineage>
        <taxon>Eukaryota</taxon>
        <taxon>Fungi</taxon>
        <taxon>Dikarya</taxon>
        <taxon>Ascomycota</taxon>
        <taxon>Pezizomycotina</taxon>
        <taxon>Dothideomycetes</taxon>
        <taxon>Pleosporomycetidae</taxon>
        <taxon>Venturiales</taxon>
        <taxon>Venturiaceae</taxon>
        <taxon>Venturia</taxon>
    </lineage>
</organism>
<feature type="transmembrane region" description="Helical" evidence="6">
    <location>
        <begin position="275"/>
        <end position="298"/>
    </location>
</feature>
<feature type="transmembrane region" description="Helical" evidence="6">
    <location>
        <begin position="304"/>
        <end position="321"/>
    </location>
</feature>
<evidence type="ECO:0000256" key="5">
    <source>
        <dbReference type="ARBA" id="ARBA00023136"/>
    </source>
</evidence>
<name>A0A8H3ZES0_VENIN</name>
<dbReference type="EMBL" id="WNWR01000181">
    <property type="protein sequence ID" value="KAE9989531.1"/>
    <property type="molecule type" value="Genomic_DNA"/>
</dbReference>
<keyword evidence="4 6" id="KW-1133">Transmembrane helix</keyword>
<keyword evidence="3 6" id="KW-0812">Transmembrane</keyword>
<evidence type="ECO:0000256" key="1">
    <source>
        <dbReference type="ARBA" id="ARBA00004141"/>
    </source>
</evidence>
<gene>
    <name evidence="8" type="ORF">EG327_002573</name>
</gene>
<keyword evidence="5 6" id="KW-0472">Membrane</keyword>
<feature type="transmembrane region" description="Helical" evidence="6">
    <location>
        <begin position="389"/>
        <end position="410"/>
    </location>
</feature>
<dbReference type="Gene3D" id="1.20.1250.20">
    <property type="entry name" value="MFS general substrate transporter like domains"/>
    <property type="match status" value="1"/>
</dbReference>
<feature type="transmembrane region" description="Helical" evidence="6">
    <location>
        <begin position="232"/>
        <end position="255"/>
    </location>
</feature>
<sequence>MLLIIILTALIGLFSTQTLARPPTDPSFPYKIVPLHWNVPTTPSGPKITVTGTVQDVIASLTAANPNWKRDFKFDHIAEAPAHIKERDDWPWIPSSKLCAPDWSWGWAKIGPIQKGITYLQKQPGMPYLDAGPGACARISCSEKAAIYWCNDLLYPRVMGDYAYLAEGVQRIIDKCKRNEENLSACGGTTGSSNRRSGSVGAHANNKFSPMELVVHLKGLFETKKIGLSTSLIWFSWLLIGLAYPLYNVFLPTYLATRGASFGEDSQYITWRNYAIVNVCGILGPLLAGPMCASKWFWGRRGTMIIGALVTMIFFFCYTQVRSAAQNLGFNCAISFCLNIYYGTLYAYTPEVLPSAHRGTGNGIAIGLNRIMGIMSAVIATYADTSTPVPIYICAALYVVMAIVAAVFPFEPYGSRSS</sequence>
<evidence type="ECO:0000313" key="9">
    <source>
        <dbReference type="Proteomes" id="UP000490939"/>
    </source>
</evidence>
<evidence type="ECO:0000256" key="7">
    <source>
        <dbReference type="SAM" id="SignalP"/>
    </source>
</evidence>
<dbReference type="InterPro" id="IPR011701">
    <property type="entry name" value="MFS"/>
</dbReference>
<evidence type="ECO:0008006" key="10">
    <source>
        <dbReference type="Google" id="ProtNLM"/>
    </source>
</evidence>
<dbReference type="InterPro" id="IPR036259">
    <property type="entry name" value="MFS_trans_sf"/>
</dbReference>
<evidence type="ECO:0000256" key="3">
    <source>
        <dbReference type="ARBA" id="ARBA00022692"/>
    </source>
</evidence>
<keyword evidence="9" id="KW-1185">Reference proteome</keyword>
<comment type="subcellular location">
    <subcellularLocation>
        <location evidence="1">Membrane</location>
        <topology evidence="1">Multi-pass membrane protein</topology>
    </subcellularLocation>
</comment>
<dbReference type="AlphaFoldDB" id="A0A8H3ZES0"/>
<dbReference type="GO" id="GO:0016020">
    <property type="term" value="C:membrane"/>
    <property type="evidence" value="ECO:0007669"/>
    <property type="project" value="UniProtKB-SubCell"/>
</dbReference>
<proteinExistence type="predicted"/>
<feature type="chain" id="PRO_5034987099" description="Membrane transporter" evidence="7">
    <location>
        <begin position="21"/>
        <end position="418"/>
    </location>
</feature>
<accession>A0A8H3ZES0</accession>
<dbReference type="GO" id="GO:0022857">
    <property type="term" value="F:transmembrane transporter activity"/>
    <property type="evidence" value="ECO:0007669"/>
    <property type="project" value="InterPro"/>
</dbReference>
<dbReference type="PANTHER" id="PTHR23511">
    <property type="entry name" value="SYNAPTIC VESICLE GLYCOPROTEIN 2"/>
    <property type="match status" value="1"/>
</dbReference>
<reference evidence="8 9" key="1">
    <citation type="submission" date="2019-07" db="EMBL/GenBank/DDBJ databases">
        <title>Venturia inaequalis Genome Resource.</title>
        <authorList>
            <person name="Lichtner F.J."/>
        </authorList>
    </citation>
    <scope>NUCLEOTIDE SEQUENCE [LARGE SCALE GENOMIC DNA]</scope>
    <source>
        <strain evidence="8 9">DMI_063113</strain>
    </source>
</reference>
<evidence type="ECO:0000313" key="8">
    <source>
        <dbReference type="EMBL" id="KAE9989531.1"/>
    </source>
</evidence>
<dbReference type="Pfam" id="PF07690">
    <property type="entry name" value="MFS_1"/>
    <property type="match status" value="1"/>
</dbReference>
<dbReference type="SUPFAM" id="SSF103473">
    <property type="entry name" value="MFS general substrate transporter"/>
    <property type="match status" value="1"/>
</dbReference>